<dbReference type="EMBL" id="CAJVPY010013796">
    <property type="protein sequence ID" value="CAG8742720.1"/>
    <property type="molecule type" value="Genomic_DNA"/>
</dbReference>
<dbReference type="AlphaFoldDB" id="A0A9N9NKR8"/>
<sequence>MGQTSNTSSSSSNFNAYNHDQINSSSSSHYEHNIANTSSFYPNAYEHYNNVNTLPSHYPGPYEYDSVKSTYINIQSFSDMLAGSDVEAQSEDNEYEDNEYEDSEYEYSENEEEGKNNLLALYEGIKFNTWKLAELYLTDYAKQERRRIYECSHAQICEPEKAVLAEDRRDRDSKMIDYPWYINLAFPKTEKDVHINSILGKYNHKMNMLVTETTPKYQKLIYEISEKVKFLDYSWKIRLTNPI</sequence>
<feature type="compositionally biased region" description="Low complexity" evidence="1">
    <location>
        <begin position="1"/>
        <end position="13"/>
    </location>
</feature>
<protein>
    <submittedName>
        <fullName evidence="2">20781_t:CDS:1</fullName>
    </submittedName>
</protein>
<evidence type="ECO:0000313" key="2">
    <source>
        <dbReference type="EMBL" id="CAG8742720.1"/>
    </source>
</evidence>
<reference evidence="2" key="1">
    <citation type="submission" date="2021-06" db="EMBL/GenBank/DDBJ databases">
        <authorList>
            <person name="Kallberg Y."/>
            <person name="Tangrot J."/>
            <person name="Rosling A."/>
        </authorList>
    </citation>
    <scope>NUCLEOTIDE SEQUENCE</scope>
    <source>
        <strain evidence="2">MA453B</strain>
    </source>
</reference>
<dbReference type="OrthoDB" id="2419153at2759"/>
<evidence type="ECO:0000256" key="1">
    <source>
        <dbReference type="SAM" id="MobiDB-lite"/>
    </source>
</evidence>
<name>A0A9N9NKR8_9GLOM</name>
<comment type="caution">
    <text evidence="2">The sequence shown here is derived from an EMBL/GenBank/DDBJ whole genome shotgun (WGS) entry which is preliminary data.</text>
</comment>
<keyword evidence="3" id="KW-1185">Reference proteome</keyword>
<organism evidence="2 3">
    <name type="scientific">Dentiscutata erythropus</name>
    <dbReference type="NCBI Taxonomy" id="1348616"/>
    <lineage>
        <taxon>Eukaryota</taxon>
        <taxon>Fungi</taxon>
        <taxon>Fungi incertae sedis</taxon>
        <taxon>Mucoromycota</taxon>
        <taxon>Glomeromycotina</taxon>
        <taxon>Glomeromycetes</taxon>
        <taxon>Diversisporales</taxon>
        <taxon>Gigasporaceae</taxon>
        <taxon>Dentiscutata</taxon>
    </lineage>
</organism>
<gene>
    <name evidence="2" type="ORF">DERYTH_LOCUS16151</name>
</gene>
<feature type="compositionally biased region" description="Polar residues" evidence="1">
    <location>
        <begin position="14"/>
        <end position="29"/>
    </location>
</feature>
<evidence type="ECO:0000313" key="3">
    <source>
        <dbReference type="Proteomes" id="UP000789405"/>
    </source>
</evidence>
<feature type="region of interest" description="Disordered" evidence="1">
    <location>
        <begin position="1"/>
        <end position="29"/>
    </location>
</feature>
<accession>A0A9N9NKR8</accession>
<dbReference type="Proteomes" id="UP000789405">
    <property type="component" value="Unassembled WGS sequence"/>
</dbReference>
<proteinExistence type="predicted"/>